<sequence length="161" mass="18267">MEHEDTTSTLAEPVTNEDLDGDDPETSEAVAGAKKSKRILTRREKLILAAKARIRRMVQAKKKRTDLATPDWLKQEWEKGTEQKDLMADTLLSLNWDKAGFINEMEKIITSRKRVTVKREVGWYSEAEMKTDLAWSQSKIAGAKSFCTDPSRIATHCRQGA</sequence>
<organism evidence="2">
    <name type="scientific">Cladocopium goreaui</name>
    <dbReference type="NCBI Taxonomy" id="2562237"/>
    <lineage>
        <taxon>Eukaryota</taxon>
        <taxon>Sar</taxon>
        <taxon>Alveolata</taxon>
        <taxon>Dinophyceae</taxon>
        <taxon>Suessiales</taxon>
        <taxon>Symbiodiniaceae</taxon>
        <taxon>Cladocopium</taxon>
    </lineage>
</organism>
<dbReference type="EMBL" id="CAMXCT010002990">
    <property type="protein sequence ID" value="CAI4001721.1"/>
    <property type="molecule type" value="Genomic_DNA"/>
</dbReference>
<keyword evidence="4" id="KW-1185">Reference proteome</keyword>
<evidence type="ECO:0000256" key="1">
    <source>
        <dbReference type="SAM" id="MobiDB-lite"/>
    </source>
</evidence>
<evidence type="ECO:0000313" key="3">
    <source>
        <dbReference type="EMBL" id="CAL4789033.1"/>
    </source>
</evidence>
<feature type="compositionally biased region" description="Acidic residues" evidence="1">
    <location>
        <begin position="15"/>
        <end position="26"/>
    </location>
</feature>
<comment type="caution">
    <text evidence="2">The sequence shown here is derived from an EMBL/GenBank/DDBJ whole genome shotgun (WGS) entry which is preliminary data.</text>
</comment>
<protein>
    <submittedName>
        <fullName evidence="2">Uncharacterized protein</fullName>
    </submittedName>
</protein>
<dbReference type="Proteomes" id="UP001152797">
    <property type="component" value="Unassembled WGS sequence"/>
</dbReference>
<name>A0A9P1G6S1_9DINO</name>
<evidence type="ECO:0000313" key="4">
    <source>
        <dbReference type="Proteomes" id="UP001152797"/>
    </source>
</evidence>
<proteinExistence type="predicted"/>
<reference evidence="3 4" key="2">
    <citation type="submission" date="2024-05" db="EMBL/GenBank/DDBJ databases">
        <authorList>
            <person name="Chen Y."/>
            <person name="Shah S."/>
            <person name="Dougan E. K."/>
            <person name="Thang M."/>
            <person name="Chan C."/>
        </authorList>
    </citation>
    <scope>NUCLEOTIDE SEQUENCE [LARGE SCALE GENOMIC DNA]</scope>
</reference>
<accession>A0A9P1G6S1</accession>
<dbReference type="EMBL" id="CAMXCT030002990">
    <property type="protein sequence ID" value="CAL4789033.1"/>
    <property type="molecule type" value="Genomic_DNA"/>
</dbReference>
<reference evidence="2" key="1">
    <citation type="submission" date="2022-10" db="EMBL/GenBank/DDBJ databases">
        <authorList>
            <person name="Chen Y."/>
            <person name="Dougan E. K."/>
            <person name="Chan C."/>
            <person name="Rhodes N."/>
            <person name="Thang M."/>
        </authorList>
    </citation>
    <scope>NUCLEOTIDE SEQUENCE</scope>
</reference>
<evidence type="ECO:0000313" key="2">
    <source>
        <dbReference type="EMBL" id="CAI4001721.1"/>
    </source>
</evidence>
<dbReference type="OrthoDB" id="447165at2759"/>
<dbReference type="AlphaFoldDB" id="A0A9P1G6S1"/>
<dbReference type="EMBL" id="CAMXCT020002990">
    <property type="protein sequence ID" value="CAL1155096.1"/>
    <property type="molecule type" value="Genomic_DNA"/>
</dbReference>
<feature type="region of interest" description="Disordered" evidence="1">
    <location>
        <begin position="1"/>
        <end position="37"/>
    </location>
</feature>
<gene>
    <name evidence="2" type="ORF">C1SCF055_LOCUS27740</name>
</gene>